<dbReference type="EMBL" id="JANJYJ010000005">
    <property type="protein sequence ID" value="KAK3211513.1"/>
    <property type="molecule type" value="Genomic_DNA"/>
</dbReference>
<protein>
    <submittedName>
        <fullName evidence="2">Uncharacterized protein</fullName>
    </submittedName>
</protein>
<comment type="caution">
    <text evidence="2">The sequence shown here is derived from an EMBL/GenBank/DDBJ whole genome shotgun (WGS) entry which is preliminary data.</text>
</comment>
<feature type="non-terminal residue" evidence="2">
    <location>
        <position position="127"/>
    </location>
</feature>
<proteinExistence type="predicted"/>
<sequence>CYDGSDEYDNNIRCPNTCVMGGNLQYKNGSHLSIISNLDSIDAKETKNGVNLENLIEKLKGIDLFMPVLIQFNSLCDQVSNWMLPRLKMILILQVVLISFAVKANIGLRNVRQSNCGQKAPASSLPA</sequence>
<keyword evidence="1" id="KW-1133">Transmembrane helix</keyword>
<evidence type="ECO:0000256" key="1">
    <source>
        <dbReference type="SAM" id="Phobius"/>
    </source>
</evidence>
<gene>
    <name evidence="2" type="ORF">Dsin_016219</name>
</gene>
<feature type="transmembrane region" description="Helical" evidence="1">
    <location>
        <begin position="89"/>
        <end position="108"/>
    </location>
</feature>
<dbReference type="Proteomes" id="UP001281410">
    <property type="component" value="Unassembled WGS sequence"/>
</dbReference>
<reference evidence="2" key="1">
    <citation type="journal article" date="2023" name="Plant J.">
        <title>Genome sequences and population genomics provide insights into the demographic history, inbreeding, and mutation load of two 'living fossil' tree species of Dipteronia.</title>
        <authorList>
            <person name="Feng Y."/>
            <person name="Comes H.P."/>
            <person name="Chen J."/>
            <person name="Zhu S."/>
            <person name="Lu R."/>
            <person name="Zhang X."/>
            <person name="Li P."/>
            <person name="Qiu J."/>
            <person name="Olsen K.M."/>
            <person name="Qiu Y."/>
        </authorList>
    </citation>
    <scope>NUCLEOTIDE SEQUENCE</scope>
    <source>
        <strain evidence="2">NBL</strain>
    </source>
</reference>
<organism evidence="2 3">
    <name type="scientific">Dipteronia sinensis</name>
    <dbReference type="NCBI Taxonomy" id="43782"/>
    <lineage>
        <taxon>Eukaryota</taxon>
        <taxon>Viridiplantae</taxon>
        <taxon>Streptophyta</taxon>
        <taxon>Embryophyta</taxon>
        <taxon>Tracheophyta</taxon>
        <taxon>Spermatophyta</taxon>
        <taxon>Magnoliopsida</taxon>
        <taxon>eudicotyledons</taxon>
        <taxon>Gunneridae</taxon>
        <taxon>Pentapetalae</taxon>
        <taxon>rosids</taxon>
        <taxon>malvids</taxon>
        <taxon>Sapindales</taxon>
        <taxon>Sapindaceae</taxon>
        <taxon>Hippocastanoideae</taxon>
        <taxon>Acereae</taxon>
        <taxon>Dipteronia</taxon>
    </lineage>
</organism>
<keyword evidence="3" id="KW-1185">Reference proteome</keyword>
<name>A0AAE0ADM6_9ROSI</name>
<dbReference type="AlphaFoldDB" id="A0AAE0ADM6"/>
<keyword evidence="1" id="KW-0472">Membrane</keyword>
<evidence type="ECO:0000313" key="3">
    <source>
        <dbReference type="Proteomes" id="UP001281410"/>
    </source>
</evidence>
<keyword evidence="1" id="KW-0812">Transmembrane</keyword>
<accession>A0AAE0ADM6</accession>
<evidence type="ECO:0000313" key="2">
    <source>
        <dbReference type="EMBL" id="KAK3211513.1"/>
    </source>
</evidence>